<sequence>MAEAVSTVDVQWWYRGSTVACNCGSRAFKVADREKFKLHLRSKFGNSKNLVEDIPPLPPGKTVVEVIADFLAYLLECTATYIQDTHPNGKTLWQDFLSATHSPTGASNDGIDFVLSHPNGWEGKEQAQMRDAAVKAQLISDNAEGQDRISFVTEGEATLHFAVQNELLSHIEQSEGIVVVDAGGGTIDVSTYKRQQDQGAQAFEEISEARCYFHGSVFVTVAARNFLKKNLSESDFLDEIEDIISCFDKTTKLCFRDDQDPQYIKFGGRKDNDPHVNIRFGQMKLEGVDVATFFRASIDCIVQAVMDQKKKFPQIIRHVVLAGGFSASDWLFHKVRDILTNKGMTVIRPENNVVKAVSDGVISFYLDHYVRTRVATVTYGVAGNVAYDPSDFEHQKRASTRFEYIDGCLRIPGRFSPILLKGTQVKEEEVFSGSFGRCAFTPADLRVVNPKIICYRGQNMSPVWCDTDSKNFTDVFKLVADVSRVPLASGINTKGRKFYQLSYDVVIMFGLTELKAQLRWFENDVEKRSPAKLIYD</sequence>
<keyword evidence="2" id="KW-1185">Reference proteome</keyword>
<dbReference type="PANTHER" id="PTHR14187:SF5">
    <property type="entry name" value="HEAT SHOCK 70 KDA PROTEIN 12A"/>
    <property type="match status" value="1"/>
</dbReference>
<evidence type="ECO:0000313" key="1">
    <source>
        <dbReference type="EMBL" id="KAF9526171.1"/>
    </source>
</evidence>
<protein>
    <recommendedName>
        <fullName evidence="3">Heat shock 70 kDa protein 12A</fullName>
    </recommendedName>
</protein>
<evidence type="ECO:0008006" key="3">
    <source>
        <dbReference type="Google" id="ProtNLM"/>
    </source>
</evidence>
<dbReference type="OrthoDB" id="2963168at2759"/>
<name>A0A9P6JMI9_9AGAR</name>
<accession>A0A9P6JMI9</accession>
<dbReference type="EMBL" id="MU157874">
    <property type="protein sequence ID" value="KAF9526171.1"/>
    <property type="molecule type" value="Genomic_DNA"/>
</dbReference>
<dbReference type="Proteomes" id="UP000807306">
    <property type="component" value="Unassembled WGS sequence"/>
</dbReference>
<dbReference type="Gene3D" id="3.90.640.10">
    <property type="entry name" value="Actin, Chain A, domain 4"/>
    <property type="match status" value="1"/>
</dbReference>
<dbReference type="CDD" id="cd10170">
    <property type="entry name" value="ASKHA_NBD_HSP70"/>
    <property type="match status" value="1"/>
</dbReference>
<dbReference type="AlphaFoldDB" id="A0A9P6JMI9"/>
<dbReference type="InterPro" id="IPR043129">
    <property type="entry name" value="ATPase_NBD"/>
</dbReference>
<comment type="caution">
    <text evidence="1">The sequence shown here is derived from an EMBL/GenBank/DDBJ whole genome shotgun (WGS) entry which is preliminary data.</text>
</comment>
<dbReference type="SUPFAM" id="SSF53067">
    <property type="entry name" value="Actin-like ATPase domain"/>
    <property type="match status" value="1"/>
</dbReference>
<organism evidence="1 2">
    <name type="scientific">Crepidotus variabilis</name>
    <dbReference type="NCBI Taxonomy" id="179855"/>
    <lineage>
        <taxon>Eukaryota</taxon>
        <taxon>Fungi</taxon>
        <taxon>Dikarya</taxon>
        <taxon>Basidiomycota</taxon>
        <taxon>Agaricomycotina</taxon>
        <taxon>Agaricomycetes</taxon>
        <taxon>Agaricomycetidae</taxon>
        <taxon>Agaricales</taxon>
        <taxon>Agaricineae</taxon>
        <taxon>Crepidotaceae</taxon>
        <taxon>Crepidotus</taxon>
    </lineage>
</organism>
<gene>
    <name evidence="1" type="ORF">CPB83DRAFT_896323</name>
</gene>
<dbReference type="PANTHER" id="PTHR14187">
    <property type="entry name" value="ALPHA KINASE/ELONGATION FACTOR 2 KINASE"/>
    <property type="match status" value="1"/>
</dbReference>
<reference evidence="1" key="1">
    <citation type="submission" date="2020-11" db="EMBL/GenBank/DDBJ databases">
        <authorList>
            <consortium name="DOE Joint Genome Institute"/>
            <person name="Ahrendt S."/>
            <person name="Riley R."/>
            <person name="Andreopoulos W."/>
            <person name="Labutti K."/>
            <person name="Pangilinan J."/>
            <person name="Ruiz-Duenas F.J."/>
            <person name="Barrasa J.M."/>
            <person name="Sanchez-Garcia M."/>
            <person name="Camarero S."/>
            <person name="Miyauchi S."/>
            <person name="Serrano A."/>
            <person name="Linde D."/>
            <person name="Babiker R."/>
            <person name="Drula E."/>
            <person name="Ayuso-Fernandez I."/>
            <person name="Pacheco R."/>
            <person name="Padilla G."/>
            <person name="Ferreira P."/>
            <person name="Barriuso J."/>
            <person name="Kellner H."/>
            <person name="Castanera R."/>
            <person name="Alfaro M."/>
            <person name="Ramirez L."/>
            <person name="Pisabarro A.G."/>
            <person name="Kuo A."/>
            <person name="Tritt A."/>
            <person name="Lipzen A."/>
            <person name="He G."/>
            <person name="Yan M."/>
            <person name="Ng V."/>
            <person name="Cullen D."/>
            <person name="Martin F."/>
            <person name="Rosso M.-N."/>
            <person name="Henrissat B."/>
            <person name="Hibbett D."/>
            <person name="Martinez A.T."/>
            <person name="Grigoriev I.V."/>
        </authorList>
    </citation>
    <scope>NUCLEOTIDE SEQUENCE</scope>
    <source>
        <strain evidence="1">CBS 506.95</strain>
    </source>
</reference>
<dbReference type="Gene3D" id="3.30.420.40">
    <property type="match status" value="2"/>
</dbReference>
<evidence type="ECO:0000313" key="2">
    <source>
        <dbReference type="Proteomes" id="UP000807306"/>
    </source>
</evidence>
<proteinExistence type="predicted"/>